<feature type="transmembrane region" description="Helical" evidence="6">
    <location>
        <begin position="196"/>
        <end position="216"/>
    </location>
</feature>
<name>A0A318QFW6_9PROT</name>
<evidence type="ECO:0000256" key="1">
    <source>
        <dbReference type="ARBA" id="ARBA00004141"/>
    </source>
</evidence>
<dbReference type="Pfam" id="PF00892">
    <property type="entry name" value="EamA"/>
    <property type="match status" value="2"/>
</dbReference>
<feature type="transmembrane region" description="Helical" evidence="6">
    <location>
        <begin position="15"/>
        <end position="36"/>
    </location>
</feature>
<dbReference type="InterPro" id="IPR000620">
    <property type="entry name" value="EamA_dom"/>
</dbReference>
<comment type="caution">
    <text evidence="8">The sequence shown here is derived from an EMBL/GenBank/DDBJ whole genome shotgun (WGS) entry which is preliminary data.</text>
</comment>
<evidence type="ECO:0000256" key="6">
    <source>
        <dbReference type="SAM" id="Phobius"/>
    </source>
</evidence>
<feature type="transmembrane region" description="Helical" evidence="6">
    <location>
        <begin position="48"/>
        <end position="69"/>
    </location>
</feature>
<organism evidence="8 9">
    <name type="scientific">Komagataeibacter sucrofermentans</name>
    <dbReference type="NCBI Taxonomy" id="1053551"/>
    <lineage>
        <taxon>Bacteria</taxon>
        <taxon>Pseudomonadati</taxon>
        <taxon>Pseudomonadota</taxon>
        <taxon>Alphaproteobacteria</taxon>
        <taxon>Acetobacterales</taxon>
        <taxon>Acetobacteraceae</taxon>
        <taxon>Komagataeibacter</taxon>
    </lineage>
</organism>
<dbReference type="SUPFAM" id="SSF103481">
    <property type="entry name" value="Multidrug resistance efflux transporter EmrE"/>
    <property type="match status" value="2"/>
</dbReference>
<comment type="subcellular location">
    <subcellularLocation>
        <location evidence="1">Membrane</location>
        <topology evidence="1">Multi-pass membrane protein</topology>
    </subcellularLocation>
</comment>
<dbReference type="EMBL" id="NKUA01000021">
    <property type="protein sequence ID" value="PYD77945.1"/>
    <property type="molecule type" value="Genomic_DNA"/>
</dbReference>
<dbReference type="InterPro" id="IPR037185">
    <property type="entry name" value="EmrE-like"/>
</dbReference>
<dbReference type="Proteomes" id="UP000247814">
    <property type="component" value="Unassembled WGS sequence"/>
</dbReference>
<keyword evidence="5 6" id="KW-0472">Membrane</keyword>
<feature type="transmembrane region" description="Helical" evidence="6">
    <location>
        <begin position="81"/>
        <end position="103"/>
    </location>
</feature>
<feature type="transmembrane region" description="Helical" evidence="6">
    <location>
        <begin position="286"/>
        <end position="309"/>
    </location>
</feature>
<proteinExistence type="inferred from homology"/>
<feature type="domain" description="EamA" evidence="7">
    <location>
        <begin position="24"/>
        <end position="152"/>
    </location>
</feature>
<evidence type="ECO:0000256" key="3">
    <source>
        <dbReference type="ARBA" id="ARBA00022692"/>
    </source>
</evidence>
<evidence type="ECO:0000256" key="5">
    <source>
        <dbReference type="ARBA" id="ARBA00023136"/>
    </source>
</evidence>
<dbReference type="AlphaFoldDB" id="A0A318QFW6"/>
<dbReference type="OrthoDB" id="7850605at2"/>
<keyword evidence="9" id="KW-1185">Reference proteome</keyword>
<evidence type="ECO:0000313" key="8">
    <source>
        <dbReference type="EMBL" id="PYD77945.1"/>
    </source>
</evidence>
<dbReference type="GO" id="GO:0016020">
    <property type="term" value="C:membrane"/>
    <property type="evidence" value="ECO:0007669"/>
    <property type="project" value="UniProtKB-SubCell"/>
</dbReference>
<dbReference type="PANTHER" id="PTHR32322:SF2">
    <property type="entry name" value="EAMA DOMAIN-CONTAINING PROTEIN"/>
    <property type="match status" value="1"/>
</dbReference>
<accession>A0A318QFW6</accession>
<evidence type="ECO:0000259" key="7">
    <source>
        <dbReference type="Pfam" id="PF00892"/>
    </source>
</evidence>
<keyword evidence="4 6" id="KW-1133">Transmembrane helix</keyword>
<gene>
    <name evidence="8" type="ORF">CFR77_13145</name>
</gene>
<dbReference type="RefSeq" id="WP_110569948.1">
    <property type="nucleotide sequence ID" value="NZ_CP137149.1"/>
</dbReference>
<feature type="transmembrane region" description="Helical" evidence="6">
    <location>
        <begin position="256"/>
        <end position="280"/>
    </location>
</feature>
<dbReference type="InterPro" id="IPR050638">
    <property type="entry name" value="AA-Vitamin_Transporters"/>
</dbReference>
<feature type="transmembrane region" description="Helical" evidence="6">
    <location>
        <begin position="228"/>
        <end position="249"/>
    </location>
</feature>
<comment type="similarity">
    <text evidence="2">Belongs to the EamA transporter family.</text>
</comment>
<dbReference type="PANTHER" id="PTHR32322">
    <property type="entry name" value="INNER MEMBRANE TRANSPORTER"/>
    <property type="match status" value="1"/>
</dbReference>
<feature type="transmembrane region" description="Helical" evidence="6">
    <location>
        <begin position="109"/>
        <end position="130"/>
    </location>
</feature>
<feature type="transmembrane region" description="Helical" evidence="6">
    <location>
        <begin position="164"/>
        <end position="184"/>
    </location>
</feature>
<sequence length="330" mass="35715">MNSKSAQPSRTHQPAAVGVATFVWLGVMVLLWGASWPVTKLALATVSPLWLAAIRFGSAAICLFGFVWWKGQLSRPPMGDWPIVASMGMLQMMTFTGLGMIAMTRTDTSHAVLLAYTTPLWGVLVSWLALRQTPTRMQLLALLVGLSGTALICSPLEMDWHAPGTLMGSIFLLIGAIAWAVTIFHIRHHHWHTSPLALAPWQMLLATIFLTVLAWAVEGAPRWGATDWHLLGMLFFIGPVATSVCFVISAEYGRRISVFAMSNFTLGVPLIGIVTSFLFLGNHLTGLFLIGLTLVFFGAVLAAAAGGPLPAFRFLQRGKCEKETTSPVSG</sequence>
<evidence type="ECO:0000256" key="2">
    <source>
        <dbReference type="ARBA" id="ARBA00007362"/>
    </source>
</evidence>
<evidence type="ECO:0000256" key="4">
    <source>
        <dbReference type="ARBA" id="ARBA00022989"/>
    </source>
</evidence>
<evidence type="ECO:0000313" key="9">
    <source>
        <dbReference type="Proteomes" id="UP000247814"/>
    </source>
</evidence>
<feature type="transmembrane region" description="Helical" evidence="6">
    <location>
        <begin position="139"/>
        <end position="158"/>
    </location>
</feature>
<feature type="domain" description="EamA" evidence="7">
    <location>
        <begin position="167"/>
        <end position="302"/>
    </location>
</feature>
<keyword evidence="3 6" id="KW-0812">Transmembrane</keyword>
<reference evidence="8 9" key="1">
    <citation type="submission" date="2017-07" db="EMBL/GenBank/DDBJ databases">
        <title>A draft genome sequence of Komagataeibacter sucrofermentans LMG 18788.</title>
        <authorList>
            <person name="Skraban J."/>
            <person name="Cleenwerck I."/>
            <person name="Vandamme P."/>
            <person name="Trcek J."/>
        </authorList>
    </citation>
    <scope>NUCLEOTIDE SEQUENCE [LARGE SCALE GENOMIC DNA]</scope>
    <source>
        <strain evidence="8 9">LMG 18788</strain>
    </source>
</reference>
<protein>
    <submittedName>
        <fullName evidence="8">EamA family transporter</fullName>
    </submittedName>
</protein>